<evidence type="ECO:0000313" key="3">
    <source>
        <dbReference type="EMBL" id="CAB4756314.1"/>
    </source>
</evidence>
<evidence type="ECO:0000313" key="4">
    <source>
        <dbReference type="EMBL" id="CAB5049016.1"/>
    </source>
</evidence>
<evidence type="ECO:0000313" key="2">
    <source>
        <dbReference type="EMBL" id="CAB4671709.1"/>
    </source>
</evidence>
<dbReference type="InterPro" id="IPR040807">
    <property type="entry name" value="DUF5522"/>
</dbReference>
<dbReference type="EMBL" id="CAEZXA010000033">
    <property type="protein sequence ID" value="CAB4671709.1"/>
    <property type="molecule type" value="Genomic_DNA"/>
</dbReference>
<name>A0A6J6UB03_9ZZZZ</name>
<dbReference type="AlphaFoldDB" id="A0A6J6UB03"/>
<proteinExistence type="predicted"/>
<dbReference type="EMBL" id="CAETWZ010000174">
    <property type="protein sequence ID" value="CAB4368504.1"/>
    <property type="molecule type" value="Genomic_DNA"/>
</dbReference>
<sequence>MMSPAVERAHQNAVDSGRDFYTDPETGLMVMTALYLKKREYCCANICRHCPFGHDGKKH</sequence>
<protein>
    <submittedName>
        <fullName evidence="3">Unannotated protein</fullName>
    </submittedName>
</protein>
<dbReference type="PANTHER" id="PTHR21037:SF2">
    <property type="entry name" value="SIMILAR TO NOVEL PROTEIN"/>
    <property type="match status" value="1"/>
</dbReference>
<dbReference type="Pfam" id="PF17653">
    <property type="entry name" value="DUF5522"/>
    <property type="match status" value="1"/>
</dbReference>
<dbReference type="EMBL" id="CAEZZL010000015">
    <property type="protein sequence ID" value="CAB4756314.1"/>
    <property type="molecule type" value="Genomic_DNA"/>
</dbReference>
<dbReference type="EMBL" id="CAFBQH010000037">
    <property type="protein sequence ID" value="CAB5049016.1"/>
    <property type="molecule type" value="Genomic_DNA"/>
</dbReference>
<dbReference type="PANTHER" id="PTHR21037">
    <property type="entry name" value="39S RIBOSOMAL PROTEIN L14, MITOCHONDRIAL"/>
    <property type="match status" value="1"/>
</dbReference>
<organism evidence="3">
    <name type="scientific">freshwater metagenome</name>
    <dbReference type="NCBI Taxonomy" id="449393"/>
    <lineage>
        <taxon>unclassified sequences</taxon>
        <taxon>metagenomes</taxon>
        <taxon>ecological metagenomes</taxon>
    </lineage>
</organism>
<accession>A0A6J6UB03</accession>
<reference evidence="3" key="1">
    <citation type="submission" date="2020-05" db="EMBL/GenBank/DDBJ databases">
        <authorList>
            <person name="Chiriac C."/>
            <person name="Salcher M."/>
            <person name="Ghai R."/>
            <person name="Kavagutti S V."/>
        </authorList>
    </citation>
    <scope>NUCLEOTIDE SEQUENCE</scope>
</reference>
<evidence type="ECO:0000313" key="1">
    <source>
        <dbReference type="EMBL" id="CAB4368504.1"/>
    </source>
</evidence>
<gene>
    <name evidence="2" type="ORF">UFOPK2334_00561</name>
    <name evidence="3" type="ORF">UFOPK2870_00351</name>
    <name evidence="1" type="ORF">UFOPK4179_01307</name>
    <name evidence="4" type="ORF">UFOPK4293_00746</name>
</gene>